<name>A0A563VPD2_9CYAN</name>
<organism evidence="11 12">
    <name type="scientific">Hyella patelloides LEGE 07179</name>
    <dbReference type="NCBI Taxonomy" id="945734"/>
    <lineage>
        <taxon>Bacteria</taxon>
        <taxon>Bacillati</taxon>
        <taxon>Cyanobacteriota</taxon>
        <taxon>Cyanophyceae</taxon>
        <taxon>Pleurocapsales</taxon>
        <taxon>Hyellaceae</taxon>
        <taxon>Hyella</taxon>
    </lineage>
</organism>
<reference evidence="11 12" key="1">
    <citation type="submission" date="2019-01" db="EMBL/GenBank/DDBJ databases">
        <authorList>
            <person name="Brito A."/>
        </authorList>
    </citation>
    <scope>NUCLEOTIDE SEQUENCE [LARGE SCALE GENOMIC DNA]</scope>
    <source>
        <strain evidence="11">1</strain>
    </source>
</reference>
<evidence type="ECO:0000313" key="11">
    <source>
        <dbReference type="EMBL" id="VEP13205.1"/>
    </source>
</evidence>
<feature type="transmembrane region" description="Helical" evidence="10">
    <location>
        <begin position="161"/>
        <end position="181"/>
    </location>
</feature>
<evidence type="ECO:0000256" key="9">
    <source>
        <dbReference type="ARBA" id="ARBA00023136"/>
    </source>
</evidence>
<dbReference type="PANTHER" id="PTHR37468:SF1">
    <property type="entry name" value="SULFATE TRANSPORTER CYSZ"/>
    <property type="match status" value="1"/>
</dbReference>
<comment type="subcellular location">
    <subcellularLocation>
        <location evidence="1">Membrane</location>
        <topology evidence="1">Multi-pass membrane protein</topology>
    </subcellularLocation>
</comment>
<keyword evidence="6 10" id="KW-0812">Transmembrane</keyword>
<dbReference type="Proteomes" id="UP000320055">
    <property type="component" value="Unassembled WGS sequence"/>
</dbReference>
<keyword evidence="12" id="KW-1185">Reference proteome</keyword>
<keyword evidence="9 10" id="KW-0472">Membrane</keyword>
<sequence>MKKFLGGFGTVAGATYPLKALGVFWRHPRLWGYITIPIIVNLVTAIALYGGLLFFGFEFIAEIQTDLITWFQQLLVNLPQWLGFLEYGLIGLAFLLRILLTIIALIVTGFVLAQFGVLLGAPWYGQLSEQLEKIRTGKVEIIEVSIIRDIGRAILYELKKLVLMAIVGLPLGIIGLFPGLGTTMFTIGGFLLTTTIVGLDFIDSALERRRFKFRRKLKILFSSLPASGSFALVCVFLISIPLVNLVTIPLCVASGTLFVCDRVLKKSAKNQRR</sequence>
<feature type="transmembrane region" description="Helical" evidence="10">
    <location>
        <begin position="102"/>
        <end position="125"/>
    </location>
</feature>
<evidence type="ECO:0000256" key="10">
    <source>
        <dbReference type="SAM" id="Phobius"/>
    </source>
</evidence>
<feature type="transmembrane region" description="Helical" evidence="10">
    <location>
        <begin position="218"/>
        <end position="240"/>
    </location>
</feature>
<keyword evidence="7 10" id="KW-1133">Transmembrane helix</keyword>
<feature type="transmembrane region" description="Helical" evidence="10">
    <location>
        <begin position="187"/>
        <end position="206"/>
    </location>
</feature>
<feature type="transmembrane region" description="Helical" evidence="10">
    <location>
        <begin position="78"/>
        <end position="96"/>
    </location>
</feature>
<dbReference type="RefSeq" id="WP_144864380.1">
    <property type="nucleotide sequence ID" value="NZ_LR213780.1"/>
</dbReference>
<dbReference type="GO" id="GO:0000103">
    <property type="term" value="P:sulfate assimilation"/>
    <property type="evidence" value="ECO:0007669"/>
    <property type="project" value="TreeGrafter"/>
</dbReference>
<dbReference type="AlphaFoldDB" id="A0A563VPD2"/>
<dbReference type="PANTHER" id="PTHR37468">
    <property type="entry name" value="SULFATE TRANSPORTER CYSZ"/>
    <property type="match status" value="1"/>
</dbReference>
<proteinExistence type="predicted"/>
<accession>A0A563VPD2</accession>
<evidence type="ECO:0000256" key="1">
    <source>
        <dbReference type="ARBA" id="ARBA00004141"/>
    </source>
</evidence>
<dbReference type="Pfam" id="PF07264">
    <property type="entry name" value="EI24"/>
    <property type="match status" value="1"/>
</dbReference>
<dbReference type="GO" id="GO:0005886">
    <property type="term" value="C:plasma membrane"/>
    <property type="evidence" value="ECO:0007669"/>
    <property type="project" value="TreeGrafter"/>
</dbReference>
<gene>
    <name evidence="11" type="ORF">H1P_190004</name>
</gene>
<protein>
    <recommendedName>
        <fullName evidence="13">CysZ protein</fullName>
    </recommendedName>
</protein>
<keyword evidence="3" id="KW-1003">Cell membrane</keyword>
<dbReference type="InterPro" id="IPR050480">
    <property type="entry name" value="CysZ-like"/>
</dbReference>
<evidence type="ECO:0000256" key="2">
    <source>
        <dbReference type="ARBA" id="ARBA00022448"/>
    </source>
</evidence>
<evidence type="ECO:0008006" key="13">
    <source>
        <dbReference type="Google" id="ProtNLM"/>
    </source>
</evidence>
<keyword evidence="5" id="KW-0028">Amino-acid biosynthesis</keyword>
<keyword evidence="8" id="KW-0764">Sulfate transport</keyword>
<dbReference type="GO" id="GO:0009675">
    <property type="term" value="F:high-affinity sulfate:proton symporter activity"/>
    <property type="evidence" value="ECO:0007669"/>
    <property type="project" value="TreeGrafter"/>
</dbReference>
<evidence type="ECO:0000256" key="3">
    <source>
        <dbReference type="ARBA" id="ARBA00022475"/>
    </source>
</evidence>
<evidence type="ECO:0000313" key="12">
    <source>
        <dbReference type="Proteomes" id="UP000320055"/>
    </source>
</evidence>
<feature type="transmembrane region" description="Helical" evidence="10">
    <location>
        <begin position="246"/>
        <end position="264"/>
    </location>
</feature>
<dbReference type="EMBL" id="CAACVJ010000101">
    <property type="protein sequence ID" value="VEP13205.1"/>
    <property type="molecule type" value="Genomic_DNA"/>
</dbReference>
<keyword evidence="4" id="KW-0997">Cell inner membrane</keyword>
<evidence type="ECO:0000256" key="8">
    <source>
        <dbReference type="ARBA" id="ARBA00023032"/>
    </source>
</evidence>
<evidence type="ECO:0000256" key="5">
    <source>
        <dbReference type="ARBA" id="ARBA00022605"/>
    </source>
</evidence>
<feature type="transmembrane region" description="Helical" evidence="10">
    <location>
        <begin position="30"/>
        <end position="57"/>
    </location>
</feature>
<dbReference type="GO" id="GO:0019344">
    <property type="term" value="P:cysteine biosynthetic process"/>
    <property type="evidence" value="ECO:0007669"/>
    <property type="project" value="TreeGrafter"/>
</dbReference>
<keyword evidence="2" id="KW-0813">Transport</keyword>
<evidence type="ECO:0000256" key="7">
    <source>
        <dbReference type="ARBA" id="ARBA00022989"/>
    </source>
</evidence>
<evidence type="ECO:0000256" key="4">
    <source>
        <dbReference type="ARBA" id="ARBA00022519"/>
    </source>
</evidence>
<dbReference type="InterPro" id="IPR059112">
    <property type="entry name" value="CysZ/EI24"/>
</dbReference>
<dbReference type="OrthoDB" id="457368at2"/>
<evidence type="ECO:0000256" key="6">
    <source>
        <dbReference type="ARBA" id="ARBA00022692"/>
    </source>
</evidence>